<organism evidence="1 2">
    <name type="scientific">Fusarium solani subsp. cucurbitae</name>
    <name type="common">Neocosmosporum cucurbitae</name>
    <dbReference type="NCBI Taxonomy" id="2747967"/>
    <lineage>
        <taxon>Eukaryota</taxon>
        <taxon>Fungi</taxon>
        <taxon>Dikarya</taxon>
        <taxon>Ascomycota</taxon>
        <taxon>Pezizomycotina</taxon>
        <taxon>Sordariomycetes</taxon>
        <taxon>Hypocreomycetidae</taxon>
        <taxon>Hypocreales</taxon>
        <taxon>Nectriaceae</taxon>
        <taxon>Fusarium</taxon>
        <taxon>Fusarium solani species complex</taxon>
    </lineage>
</organism>
<dbReference type="Proteomes" id="UP000830768">
    <property type="component" value="Chromosome 4"/>
</dbReference>
<proteinExistence type="predicted"/>
<accession>A0ACD3Z0P0</accession>
<evidence type="ECO:0000313" key="2">
    <source>
        <dbReference type="Proteomes" id="UP000830768"/>
    </source>
</evidence>
<evidence type="ECO:0000313" key="1">
    <source>
        <dbReference type="EMBL" id="UPK94726.1"/>
    </source>
</evidence>
<protein>
    <submittedName>
        <fullName evidence="1">Uncharacterized protein</fullName>
    </submittedName>
</protein>
<gene>
    <name evidence="1" type="ORF">LCI18_005661</name>
</gene>
<reference evidence="1" key="1">
    <citation type="submission" date="2021-11" db="EMBL/GenBank/DDBJ databases">
        <title>Fusarium solani-melongenae Genome sequencing and assembly.</title>
        <authorList>
            <person name="Xie S."/>
            <person name="Huang L."/>
            <person name="Zhang X."/>
        </authorList>
    </citation>
    <scope>NUCLEOTIDE SEQUENCE</scope>
    <source>
        <strain evidence="1">CRI 24-3</strain>
    </source>
</reference>
<keyword evidence="2" id="KW-1185">Reference proteome</keyword>
<sequence length="227" mass="24099">MHTLYLVYAFVAAASLFGCSSADIATVPFSTTEISSTSTTVVTSSSNVDDASTTATEVVSTDASSSTSNAPSSTNSLSEPITTFDLKGANSELEAVNDQSLSYRQQSGYSLFLVVPDYVADQYGPGQFHLEEGTNRLMVGGFHVFASSFSDSYSLTGYMQNAKSPYSVFISCVPPTARGQRLECVVEGTSRTEFKVALSEFTNGHSLYIYAPGLAPSSHVDVDMIVA</sequence>
<name>A0ACD3Z0P0_FUSSC</name>
<dbReference type="EMBL" id="CP090033">
    <property type="protein sequence ID" value="UPK94726.1"/>
    <property type="molecule type" value="Genomic_DNA"/>
</dbReference>